<reference evidence="1 2" key="1">
    <citation type="submission" date="2016-03" db="EMBL/GenBank/DDBJ databases">
        <title>EvidentialGene: Evidence-directed Construction of Genes on Genomes.</title>
        <authorList>
            <person name="Gilbert D.G."/>
            <person name="Choi J.-H."/>
            <person name="Mockaitis K."/>
            <person name="Colbourne J."/>
            <person name="Pfrender M."/>
        </authorList>
    </citation>
    <scope>NUCLEOTIDE SEQUENCE [LARGE SCALE GENOMIC DNA]</scope>
    <source>
        <strain evidence="1 2">Xinb3</strain>
        <tissue evidence="1">Complete organism</tissue>
    </source>
</reference>
<dbReference type="AlphaFoldDB" id="A0A168EJN5"/>
<evidence type="ECO:0000313" key="2">
    <source>
        <dbReference type="Proteomes" id="UP000076858"/>
    </source>
</evidence>
<dbReference type="EMBL" id="LRGB01011584">
    <property type="protein sequence ID" value="KZS00115.1"/>
    <property type="molecule type" value="Genomic_DNA"/>
</dbReference>
<accession>A0A168EJN5</accession>
<organism evidence="1 2">
    <name type="scientific">Daphnia magna</name>
    <dbReference type="NCBI Taxonomy" id="35525"/>
    <lineage>
        <taxon>Eukaryota</taxon>
        <taxon>Metazoa</taxon>
        <taxon>Ecdysozoa</taxon>
        <taxon>Arthropoda</taxon>
        <taxon>Crustacea</taxon>
        <taxon>Branchiopoda</taxon>
        <taxon>Diplostraca</taxon>
        <taxon>Cladocera</taxon>
        <taxon>Anomopoda</taxon>
        <taxon>Daphniidae</taxon>
        <taxon>Daphnia</taxon>
    </lineage>
</organism>
<proteinExistence type="predicted"/>
<sequence>MEIDAVGGDLRMETTINMDSIISSSVQLDTDDVVFDPSLSLFCSSLSTSSTTNNQSFEDVSALGIQHTNDVDSSVDSFPNTDDSGDVFPSSALASANPLTTAASNVDHLITDSPGTPMLSSDQQTSRFGNGKLYFIRVIEYSLVITACSH</sequence>
<evidence type="ECO:0000313" key="1">
    <source>
        <dbReference type="EMBL" id="KZS00115.1"/>
    </source>
</evidence>
<protein>
    <submittedName>
        <fullName evidence="1">Uncharacterized protein</fullName>
    </submittedName>
</protein>
<gene>
    <name evidence="1" type="ORF">APZ42_003723</name>
</gene>
<dbReference type="Proteomes" id="UP000076858">
    <property type="component" value="Unassembled WGS sequence"/>
</dbReference>
<comment type="caution">
    <text evidence="1">The sequence shown here is derived from an EMBL/GenBank/DDBJ whole genome shotgun (WGS) entry which is preliminary data.</text>
</comment>
<keyword evidence="2" id="KW-1185">Reference proteome</keyword>
<name>A0A168EJN5_9CRUS</name>